<name>A0ABV8TXI1_9ACTN</name>
<keyword evidence="3" id="KW-0762">Sugar transport</keyword>
<evidence type="ECO:0000256" key="4">
    <source>
        <dbReference type="ARBA" id="ARBA00022729"/>
    </source>
</evidence>
<evidence type="ECO:0000256" key="1">
    <source>
        <dbReference type="ARBA" id="ARBA00008520"/>
    </source>
</evidence>
<keyword evidence="7" id="KW-1185">Reference proteome</keyword>
<organism evidence="6 7">
    <name type="scientific">Salininema proteolyticum</name>
    <dbReference type="NCBI Taxonomy" id="1607685"/>
    <lineage>
        <taxon>Bacteria</taxon>
        <taxon>Bacillati</taxon>
        <taxon>Actinomycetota</taxon>
        <taxon>Actinomycetes</taxon>
        <taxon>Glycomycetales</taxon>
        <taxon>Glycomycetaceae</taxon>
        <taxon>Salininema</taxon>
    </lineage>
</organism>
<dbReference type="PRINTS" id="PR00181">
    <property type="entry name" value="MALTOSEBP"/>
</dbReference>
<comment type="similarity">
    <text evidence="1">Belongs to the bacterial solute-binding protein 1 family.</text>
</comment>
<dbReference type="PROSITE" id="PS51257">
    <property type="entry name" value="PROKAR_LIPOPROTEIN"/>
    <property type="match status" value="1"/>
</dbReference>
<comment type="caution">
    <text evidence="6">The sequence shown here is derived from an EMBL/GenBank/DDBJ whole genome shotgun (WGS) entry which is preliminary data.</text>
</comment>
<feature type="chain" id="PRO_5046241742" evidence="5">
    <location>
        <begin position="32"/>
        <end position="422"/>
    </location>
</feature>
<feature type="signal peptide" evidence="5">
    <location>
        <begin position="1"/>
        <end position="31"/>
    </location>
</feature>
<evidence type="ECO:0000313" key="7">
    <source>
        <dbReference type="Proteomes" id="UP001595823"/>
    </source>
</evidence>
<reference evidence="7" key="1">
    <citation type="journal article" date="2019" name="Int. J. Syst. Evol. Microbiol.">
        <title>The Global Catalogue of Microorganisms (GCM) 10K type strain sequencing project: providing services to taxonomists for standard genome sequencing and annotation.</title>
        <authorList>
            <consortium name="The Broad Institute Genomics Platform"/>
            <consortium name="The Broad Institute Genome Sequencing Center for Infectious Disease"/>
            <person name="Wu L."/>
            <person name="Ma J."/>
        </authorList>
    </citation>
    <scope>NUCLEOTIDE SEQUENCE [LARGE SCALE GENOMIC DNA]</scope>
    <source>
        <strain evidence="7">IBRC-M 10908</strain>
    </source>
</reference>
<evidence type="ECO:0000256" key="5">
    <source>
        <dbReference type="SAM" id="SignalP"/>
    </source>
</evidence>
<sequence length="422" mass="43485">MKQSRHSTAPTVLTRRTLGAGIAATTALALAACGGGGGGPETDDSAGDGTTLVIWADETQGPVLKNAVDAVKADYGLDFEVKEYAEDLQENYLNAVEQGNGPDIVVGAHDWAGAVVSAGGAEALHLDTAQTDALNPASVSAFTMDGQLYGIPYAVENLGLFRNTELAPDEPAAFEDLIADAEKAGTERSLVVQQGEDGDPYHGYPIYSSMGGYLFGYDPDEGFDAADIGIDSEGGVAALEKFAELGEEGVLSTSVSSENAVDLFVKGEAPYMITGPWSVGAVTEAGVDFEVGAIPGFEGEDPAAPFLGAQGFYVNPDGENKASAVDFATRALFDEAFLDIVAQDGGREPAHLNAAAAFTRDNAVNAGFAAAGENSLPMPNIPAMGAVWEPLGRAMADCINGNTTGREAAETAAKTVRDEVEG</sequence>
<dbReference type="EMBL" id="JBHSDK010000013">
    <property type="protein sequence ID" value="MFC4335302.1"/>
    <property type="molecule type" value="Genomic_DNA"/>
</dbReference>
<evidence type="ECO:0000256" key="3">
    <source>
        <dbReference type="ARBA" id="ARBA00022597"/>
    </source>
</evidence>
<dbReference type="PANTHER" id="PTHR30061:SF50">
    <property type="entry name" value="MALTOSE_MALTODEXTRIN-BINDING PERIPLASMIC PROTEIN"/>
    <property type="match status" value="1"/>
</dbReference>
<protein>
    <submittedName>
        <fullName evidence="6">Extracellular solute-binding protein</fullName>
    </submittedName>
</protein>
<dbReference type="SUPFAM" id="SSF53850">
    <property type="entry name" value="Periplasmic binding protein-like II"/>
    <property type="match status" value="1"/>
</dbReference>
<proteinExistence type="inferred from homology"/>
<evidence type="ECO:0000256" key="2">
    <source>
        <dbReference type="ARBA" id="ARBA00022448"/>
    </source>
</evidence>
<dbReference type="PANTHER" id="PTHR30061">
    <property type="entry name" value="MALTOSE-BINDING PERIPLASMIC PROTEIN"/>
    <property type="match status" value="1"/>
</dbReference>
<evidence type="ECO:0000313" key="6">
    <source>
        <dbReference type="EMBL" id="MFC4335302.1"/>
    </source>
</evidence>
<dbReference type="Proteomes" id="UP001595823">
    <property type="component" value="Unassembled WGS sequence"/>
</dbReference>
<dbReference type="Pfam" id="PF13416">
    <property type="entry name" value="SBP_bac_8"/>
    <property type="match status" value="1"/>
</dbReference>
<gene>
    <name evidence="6" type="ORF">ACFPET_08845</name>
</gene>
<dbReference type="Gene3D" id="3.40.190.10">
    <property type="entry name" value="Periplasmic binding protein-like II"/>
    <property type="match status" value="2"/>
</dbReference>
<accession>A0ABV8TXI1</accession>
<keyword evidence="4 5" id="KW-0732">Signal</keyword>
<dbReference type="RefSeq" id="WP_380619930.1">
    <property type="nucleotide sequence ID" value="NZ_JBHSDK010000013.1"/>
</dbReference>
<dbReference type="InterPro" id="IPR006059">
    <property type="entry name" value="SBP"/>
</dbReference>
<keyword evidence="2" id="KW-0813">Transport</keyword>
<dbReference type="InterPro" id="IPR006060">
    <property type="entry name" value="Maltose/Cyclodextrin-bd"/>
</dbReference>